<feature type="compositionally biased region" description="Low complexity" evidence="1">
    <location>
        <begin position="942"/>
        <end position="960"/>
    </location>
</feature>
<name>A0A812C5U9_ACAPH</name>
<dbReference type="PANTHER" id="PTHR47239:SF1">
    <property type="entry name" value="EXTENSIN-3-LIKE"/>
    <property type="match status" value="1"/>
</dbReference>
<proteinExistence type="predicted"/>
<dbReference type="AlphaFoldDB" id="A0A812C5U9"/>
<accession>A0A812C5U9</accession>
<protein>
    <submittedName>
        <fullName evidence="2">Uncharacterized protein</fullName>
    </submittedName>
</protein>
<dbReference type="Proteomes" id="UP000597762">
    <property type="component" value="Unassembled WGS sequence"/>
</dbReference>
<feature type="region of interest" description="Disordered" evidence="1">
    <location>
        <begin position="938"/>
        <end position="960"/>
    </location>
</feature>
<sequence>MRRRIYRSSVNTLKQSRVLLQSFSFFSSVSSNFNFPAFNSGCVLDDENEARCLSPLSGCLSQSAVPRMLLTPNRKSTSDQGKMNSKAETLKAAALEKGDHSQLYTKNIDGQMYLVLASELESTNLEDSQSSTESDSEPLDPDAKITVVLLDENGQEVEEVSFKNNVSPSQIPIPDLLKYLPATSEFISEHTYRISTLPFSTATTTTAVETLTDSIKYLPVTSSGPNILSSSPHNTLIIKTSMPLSSLNLKSLIYSAGLAPKTQSEDTEKIPETIVVSKTIAPTHLSSYHNTQAFTSSTPTISLLSQKPLTATTNFITAPISSVNKINSSLSERSLLQCHSPSVNTNNSIPVSTDNKLTQALTLPVTTSASNHQLVQSFPSSANVIKPINPANDTGQLIPKVQIANTDLVGAFMTLQSLASHVQCKSLPSGQVDEMASLSLSDNSNSLQMAPCLLIPNTKSDTSSSQLVTKKPTVHTSFVSHSLVSDINHVPSQNAIVSNVASPLLPLTRPTSTSVLAPIVQNNLQPTTALTSSMYKSLVCVNQIDSNVSSDSTVLATTTNAPSSISSSYSVLALPQSSSSTVPLLALTGTQFVTLGSQAPTGTQVVKLTSQAPTGTQLITLASQAPAATQLVTFTSQAPTGTQLVKLTSQPPTGTQLVKLTNQPSTGTQLVKLTNQPSTGTQLVKLTNQPSTGTQLVKMTSQNPTGTQLVKLTSQNPTGTPLVKMTSQPPTGIPLVKLTNQPPTGTPLVKLTSQPPTGSPLVTLTGQTPTGTQLVKLTGQPPLGTQLVTLTSQSSTGAQLVSLPSQAQTSPVVTLTSQAPTNSQLVSLTSQASTGPQLVSLINQMPSNPQFLTVTLTNQGMPGAQVVKLPTQGFPGTHIIKLPTQVTPTISLPTQSLSSSQVVNLNLDNSAPSNIKLMPLANSPVLQLNQPADLVTKSESSSINEQTLTTTSTNNPNYNSTASNAVSTQSLLLKQGMSLSSNVLTLPSATISRAPLGLSLPFLDNFKLFNYLFSFSLSLSLSLSTNAHVASYESAMIFLPLFFPYISPSLYLSVFRYHRSS</sequence>
<evidence type="ECO:0000313" key="2">
    <source>
        <dbReference type="EMBL" id="CAE1254256.1"/>
    </source>
</evidence>
<evidence type="ECO:0000313" key="3">
    <source>
        <dbReference type="Proteomes" id="UP000597762"/>
    </source>
</evidence>
<gene>
    <name evidence="2" type="ORF">SPHA_28854</name>
</gene>
<dbReference type="PANTHER" id="PTHR47239">
    <property type="match status" value="1"/>
</dbReference>
<evidence type="ECO:0000256" key="1">
    <source>
        <dbReference type="SAM" id="MobiDB-lite"/>
    </source>
</evidence>
<reference evidence="2" key="1">
    <citation type="submission" date="2021-01" db="EMBL/GenBank/DDBJ databases">
        <authorList>
            <person name="Li R."/>
            <person name="Bekaert M."/>
        </authorList>
    </citation>
    <scope>NUCLEOTIDE SEQUENCE</scope>
    <source>
        <strain evidence="2">Farmed</strain>
    </source>
</reference>
<organism evidence="2 3">
    <name type="scientific">Acanthosepion pharaonis</name>
    <name type="common">Pharaoh cuttlefish</name>
    <name type="synonym">Sepia pharaonis</name>
    <dbReference type="NCBI Taxonomy" id="158019"/>
    <lineage>
        <taxon>Eukaryota</taxon>
        <taxon>Metazoa</taxon>
        <taxon>Spiralia</taxon>
        <taxon>Lophotrochozoa</taxon>
        <taxon>Mollusca</taxon>
        <taxon>Cephalopoda</taxon>
        <taxon>Coleoidea</taxon>
        <taxon>Decapodiformes</taxon>
        <taxon>Sepiida</taxon>
        <taxon>Sepiina</taxon>
        <taxon>Sepiidae</taxon>
        <taxon>Acanthosepion</taxon>
    </lineage>
</organism>
<keyword evidence="3" id="KW-1185">Reference proteome</keyword>
<comment type="caution">
    <text evidence="2">The sequence shown here is derived from an EMBL/GenBank/DDBJ whole genome shotgun (WGS) entry which is preliminary data.</text>
</comment>
<dbReference type="EMBL" id="CAHIKZ030001137">
    <property type="protein sequence ID" value="CAE1254256.1"/>
    <property type="molecule type" value="Genomic_DNA"/>
</dbReference>